<dbReference type="RefSeq" id="WP_185989821.1">
    <property type="nucleotide sequence ID" value="NZ_JACCAE010000001.1"/>
</dbReference>
<evidence type="ECO:0000313" key="3">
    <source>
        <dbReference type="Proteomes" id="UP000554054"/>
    </source>
</evidence>
<sequence>MADSTRSSIVVDAPAGDVLDIIADLEAYPEWITEFTAVEILTEDGDGWPDRAQFSLDAGPIKDTYILKYLWDVEEDGQGVASWSLLEASVLKAMDGSYTLTSTPEGKTEVVYELTVDLKVPMLGMLKRKAEKVIVDSALRDLKKRVEV</sequence>
<keyword evidence="3" id="KW-1185">Reference proteome</keyword>
<dbReference type="Gene3D" id="3.30.530.20">
    <property type="match status" value="1"/>
</dbReference>
<evidence type="ECO:0000259" key="1">
    <source>
        <dbReference type="Pfam" id="PF03364"/>
    </source>
</evidence>
<gene>
    <name evidence="2" type="ORF">BJY20_000208</name>
</gene>
<dbReference type="PANTHER" id="PTHR39683:SF4">
    <property type="entry name" value="COENZYME Q-BINDING PROTEIN COQ10 START DOMAIN-CONTAINING PROTEIN"/>
    <property type="match status" value="1"/>
</dbReference>
<protein>
    <submittedName>
        <fullName evidence="2">Ribosome-associated toxin RatA of RatAB toxin-antitoxin module</fullName>
    </submittedName>
</protein>
<dbReference type="AlphaFoldDB" id="A0A852VL75"/>
<reference evidence="2 3" key="1">
    <citation type="submission" date="2020-07" db="EMBL/GenBank/DDBJ databases">
        <title>Sequencing the genomes of 1000 actinobacteria strains.</title>
        <authorList>
            <person name="Klenk H.-P."/>
        </authorList>
    </citation>
    <scope>NUCLEOTIDE SEQUENCE [LARGE SCALE GENOMIC DNA]</scope>
    <source>
        <strain evidence="2 3">DSM 26154</strain>
    </source>
</reference>
<feature type="domain" description="Coenzyme Q-binding protein COQ10 START" evidence="1">
    <location>
        <begin position="11"/>
        <end position="143"/>
    </location>
</feature>
<accession>A0A852VL75</accession>
<dbReference type="InterPro" id="IPR023393">
    <property type="entry name" value="START-like_dom_sf"/>
</dbReference>
<dbReference type="Pfam" id="PF03364">
    <property type="entry name" value="Polyketide_cyc"/>
    <property type="match status" value="1"/>
</dbReference>
<comment type="caution">
    <text evidence="2">The sequence shown here is derived from an EMBL/GenBank/DDBJ whole genome shotgun (WGS) entry which is preliminary data.</text>
</comment>
<dbReference type="PANTHER" id="PTHR39683">
    <property type="entry name" value="CONSERVED PROTEIN TB16.3"/>
    <property type="match status" value="1"/>
</dbReference>
<dbReference type="SUPFAM" id="SSF55961">
    <property type="entry name" value="Bet v1-like"/>
    <property type="match status" value="1"/>
</dbReference>
<dbReference type="Proteomes" id="UP000554054">
    <property type="component" value="Unassembled WGS sequence"/>
</dbReference>
<name>A0A852VL75_9MICO</name>
<dbReference type="EMBL" id="JACCAE010000001">
    <property type="protein sequence ID" value="NYF96816.1"/>
    <property type="molecule type" value="Genomic_DNA"/>
</dbReference>
<dbReference type="InterPro" id="IPR005031">
    <property type="entry name" value="COQ10_START"/>
</dbReference>
<proteinExistence type="predicted"/>
<evidence type="ECO:0000313" key="2">
    <source>
        <dbReference type="EMBL" id="NYF96816.1"/>
    </source>
</evidence>
<dbReference type="CDD" id="cd07819">
    <property type="entry name" value="SRPBCC_2"/>
    <property type="match status" value="1"/>
</dbReference>
<organism evidence="2 3">
    <name type="scientific">Janibacter cremeus</name>
    <dbReference type="NCBI Taxonomy" id="1285192"/>
    <lineage>
        <taxon>Bacteria</taxon>
        <taxon>Bacillati</taxon>
        <taxon>Actinomycetota</taxon>
        <taxon>Actinomycetes</taxon>
        <taxon>Micrococcales</taxon>
        <taxon>Intrasporangiaceae</taxon>
        <taxon>Janibacter</taxon>
    </lineage>
</organism>